<comment type="caution">
    <text evidence="2">The sequence shown here is derived from an EMBL/GenBank/DDBJ whole genome shotgun (WGS) entry which is preliminary data.</text>
</comment>
<dbReference type="InterPro" id="IPR057499">
    <property type="entry name" value="Kelch_FKB95"/>
</dbReference>
<dbReference type="PANTHER" id="PTHR24414">
    <property type="entry name" value="F-BOX/KELCH-REPEAT PROTEIN SKIP4"/>
    <property type="match status" value="1"/>
</dbReference>
<evidence type="ECO:0000313" key="3">
    <source>
        <dbReference type="Proteomes" id="UP000823674"/>
    </source>
</evidence>
<feature type="non-terminal residue" evidence="2">
    <location>
        <position position="1"/>
    </location>
</feature>
<dbReference type="Pfam" id="PF25210">
    <property type="entry name" value="Kelch_FKB95"/>
    <property type="match status" value="1"/>
</dbReference>
<gene>
    <name evidence="2" type="primary">A03p063510.1_BraROA</name>
    <name evidence="2" type="ORF">IGI04_013383</name>
</gene>
<accession>A0ABQ7NBZ0</accession>
<reference evidence="2 3" key="1">
    <citation type="submission" date="2021-03" db="EMBL/GenBank/DDBJ databases">
        <authorList>
            <person name="King G.J."/>
            <person name="Bancroft I."/>
            <person name="Baten A."/>
            <person name="Bloomfield J."/>
            <person name="Borpatragohain P."/>
            <person name="He Z."/>
            <person name="Irish N."/>
            <person name="Irwin J."/>
            <person name="Liu K."/>
            <person name="Mauleon R.P."/>
            <person name="Moore J."/>
            <person name="Morris R."/>
            <person name="Ostergaard L."/>
            <person name="Wang B."/>
            <person name="Wells R."/>
        </authorList>
    </citation>
    <scope>NUCLEOTIDE SEQUENCE [LARGE SCALE GENOMIC DNA]</scope>
    <source>
        <strain evidence="2">R-o-18</strain>
        <tissue evidence="2">Leaf</tissue>
    </source>
</reference>
<dbReference type="SUPFAM" id="SSF117281">
    <property type="entry name" value="Kelch motif"/>
    <property type="match status" value="1"/>
</dbReference>
<dbReference type="PANTHER" id="PTHR24414:SF118">
    <property type="entry name" value="F-BOX DOMAIN-CONTAINING PROTEIN"/>
    <property type="match status" value="1"/>
</dbReference>
<evidence type="ECO:0000313" key="2">
    <source>
        <dbReference type="EMBL" id="KAG5407264.1"/>
    </source>
</evidence>
<sequence>YLYPKTSRRCLSFRLSLEVISAITLFAESISLPPFLSGLRFATTRSWMMMNNPCEEEPLSRRKKLKVCPPSGLSLLPEEMVLSCLARISKSEHDSLSLVSKWHRSLLLTPELHNFRTLSGCTEEKLKHPSRTKSTLCGLTFTSLRKHLAWWHMVAGSTSWVVGLAEEPPRRVSCSWIIDPTRGSLSPPIYVFGGCDDSKSSKWGEVFDPKKQTWDALPMPPPHCSRPLMCEKIVIKEEKEMLAMTGTGQCLSYIPSESKWKEGNRLRPSALNVVYCSNSDGLVTWCEAHKWESPETEVVAWREVMGLEALRDTLAASKLVSYAGRLWDYWETTVKPELLARRIKIQELDQVLPGHKLSNSGPNLLIFWDVLVPPHKLEIWCAEISLVRRKETCEIRGNIVWSQVVITLDPPPHHHHLADAMYDLITAVSVVCSFYNSFINSSALSLEFISVR</sequence>
<keyword evidence="3" id="KW-1185">Reference proteome</keyword>
<dbReference type="InterPro" id="IPR015915">
    <property type="entry name" value="Kelch-typ_b-propeller"/>
</dbReference>
<feature type="domain" description="FKB95-like N-terminal Kelch" evidence="1">
    <location>
        <begin position="188"/>
        <end position="343"/>
    </location>
</feature>
<dbReference type="InterPro" id="IPR050354">
    <property type="entry name" value="F-box/kelch-repeat_ARATH"/>
</dbReference>
<dbReference type="EMBL" id="JADBGQ010000003">
    <property type="protein sequence ID" value="KAG5407264.1"/>
    <property type="molecule type" value="Genomic_DNA"/>
</dbReference>
<evidence type="ECO:0000259" key="1">
    <source>
        <dbReference type="Pfam" id="PF25210"/>
    </source>
</evidence>
<proteinExistence type="predicted"/>
<dbReference type="Proteomes" id="UP000823674">
    <property type="component" value="Chromosome A03"/>
</dbReference>
<protein>
    <recommendedName>
        <fullName evidence="1">FKB95-like N-terminal Kelch domain-containing protein</fullName>
    </recommendedName>
</protein>
<name>A0ABQ7NBZ0_BRACM</name>
<dbReference type="Gene3D" id="2.120.10.80">
    <property type="entry name" value="Kelch-type beta propeller"/>
    <property type="match status" value="1"/>
</dbReference>
<organism evidence="2 3">
    <name type="scientific">Brassica rapa subsp. trilocularis</name>
    <dbReference type="NCBI Taxonomy" id="1813537"/>
    <lineage>
        <taxon>Eukaryota</taxon>
        <taxon>Viridiplantae</taxon>
        <taxon>Streptophyta</taxon>
        <taxon>Embryophyta</taxon>
        <taxon>Tracheophyta</taxon>
        <taxon>Spermatophyta</taxon>
        <taxon>Magnoliopsida</taxon>
        <taxon>eudicotyledons</taxon>
        <taxon>Gunneridae</taxon>
        <taxon>Pentapetalae</taxon>
        <taxon>rosids</taxon>
        <taxon>malvids</taxon>
        <taxon>Brassicales</taxon>
        <taxon>Brassicaceae</taxon>
        <taxon>Brassiceae</taxon>
        <taxon>Brassica</taxon>
    </lineage>
</organism>